<keyword evidence="2" id="KW-1185">Reference proteome</keyword>
<dbReference type="EMBL" id="JBEOQB010000008">
    <property type="protein sequence ID" value="MEZ0454423.1"/>
    <property type="molecule type" value="Genomic_DNA"/>
</dbReference>
<sequence length="1423" mass="167450">MIEEWLYLTKTYKVAGARAKFEDICESLYKKKYPRDTVKGVRVVVGDGGIDIFIGNLGVDPITVVQCKFFLNGIGQSQETQIRESFKTVVDSNDFTCSKWILCIPAKLSVNEHKWWAGWKARQEKIYGEHFIELQDGADLIDDLKQFDLYDTVFDEHVKNKITDIHDFLINSKTDVESEFVSASTHLANVKNYFSDERETHILRTETNKILEWVRSDLAGKSLEEKILIVKGKKGIGKSTILKDTYSILKDSDNMLVLGIKCDQYYGKNIRDLYKVLFQTISSLQELEKCITSSGKSCVILLDQLDALSQTLSSDRSYLSTYVRFIEELMSLKDTRIIISSRSYDLQYDAELKRYNDSNFITKISIDHLLEEDVRSTLRTLKIENVNERLVNLLTIPYNLELFTKIPNVNKLLRKNRSVTISKIYDELWKQVLSNKDFLITECLDFIVHQMYEITPNLVSETLLTKYIKEVEYLLSHNILVRNLGNLSFFHQSFYEYYLARWFVSSDINLIEYIFEEDQSLYVRSLVKTVIEYLRESNHQKYISLYEEILTHGKIRFHIKYLFIIQLGGVEVPSKKEQRLIVDVVMPTFNALFLEVVDSKGWLDFLLDNDLLSGSEGEIYNMFYRNVNYNPNAVLLNIEESNFLNKNEMIKGLIPNIENWDNELLQSFEKYYPYSKDTELWYFNTLKKIAPFHITFVFQKLRPVVLKERDKNERITFDHRYDKLIDVLYKIDAKATCEFLLGIQLYLLKSTQYPYFEYYPKITSPLLNSYVYNRKVRYVDSLDEKSLDHYLIKFYKDCDIEYFKAFFDKYKTSDFVPILTTIAKILKDRKDNPTSEIVELLVLIKQKNGFIGPDDFFQLTLRKLIANVVCLLNDEQYIQVKDIINKISHPYEIYIGIEDNKKIYSLRIGRKKFLFIKLLPDEIFAKDQKLWIELKMLERRFGDMDPNKMLDGDSSRSGFVGPPLPFVNYNKLSSKGWLVSMKAIDENFRSKEFLMGGLVEHARVFETKVSQNPDYFYPLIEQLFSEKVSQAYISYGISGLIKSKFEPIKVSNLIHHFINLELKAEYRLYTIWNLDYLLQNNIFSDYIFNFLISSIKIELTESDVLNPDNPLSDFINTLRGAACHKLFFITEFPNYEEQVFSMIEHLVDPTNNSSDTILCGIMTHLAYLNLWNIERSFDIFKSLISYRRKIILEHSINTAQYFNNRYHSEMQFYFDEVLKYPELYRKSYIFVNSWLLESISNFKIYDSFLKLGEDSAKCALKVAEEFLIDEGRVNFRALDVIERCLSFDYEDISDQISSIILRKFEVKYFQEFFTFIKRYISSLHFGRDPRYLLLYLTDCSAAYSLECLDLIDEMIIPEMVDISKRGYLDDEPLTLILAIYSKLQQGELKYRNERRRALDIFDRMLALPAIRQKATNALEEVLH</sequence>
<gene>
    <name evidence="1" type="ORF">ABTW24_22720</name>
</gene>
<dbReference type="SUPFAM" id="SSF52540">
    <property type="entry name" value="P-loop containing nucleoside triphosphate hydrolases"/>
    <property type="match status" value="1"/>
</dbReference>
<evidence type="ECO:0000313" key="1">
    <source>
        <dbReference type="EMBL" id="MEZ0454423.1"/>
    </source>
</evidence>
<evidence type="ECO:0000313" key="2">
    <source>
        <dbReference type="Proteomes" id="UP001566204"/>
    </source>
</evidence>
<dbReference type="InterPro" id="IPR027417">
    <property type="entry name" value="P-loop_NTPase"/>
</dbReference>
<name>A0ABV4HIR6_9SPHI</name>
<dbReference type="Gene3D" id="3.40.50.300">
    <property type="entry name" value="P-loop containing nucleotide triphosphate hydrolases"/>
    <property type="match status" value="1"/>
</dbReference>
<accession>A0ABV4HIR6</accession>
<comment type="caution">
    <text evidence="1">The sequence shown here is derived from an EMBL/GenBank/DDBJ whole genome shotgun (WGS) entry which is preliminary data.</text>
</comment>
<dbReference type="Proteomes" id="UP001566204">
    <property type="component" value="Unassembled WGS sequence"/>
</dbReference>
<protein>
    <submittedName>
        <fullName evidence="1">Uncharacterized protein</fullName>
    </submittedName>
</protein>
<proteinExistence type="predicted"/>
<organism evidence="1 2">
    <name type="scientific">Sphingobacterium thalpophilum</name>
    <dbReference type="NCBI Taxonomy" id="259"/>
    <lineage>
        <taxon>Bacteria</taxon>
        <taxon>Pseudomonadati</taxon>
        <taxon>Bacteroidota</taxon>
        <taxon>Sphingobacteriia</taxon>
        <taxon>Sphingobacteriales</taxon>
        <taxon>Sphingobacteriaceae</taxon>
        <taxon>Sphingobacterium</taxon>
    </lineage>
</organism>
<dbReference type="RefSeq" id="WP_370483904.1">
    <property type="nucleotide sequence ID" value="NZ_JBEOQA010000002.1"/>
</dbReference>
<reference evidence="1 2" key="1">
    <citation type="submission" date="2024-06" db="EMBL/GenBank/DDBJ databases">
        <title>Soil Sphingobacterium thalpophilum.</title>
        <authorList>
            <person name="Yang J."/>
            <person name="Li J."/>
        </authorList>
    </citation>
    <scope>NUCLEOTIDE SEQUENCE [LARGE SCALE GENOMIC DNA]</scope>
    <source>
        <strain evidence="1 2">22g91tb</strain>
    </source>
</reference>